<gene>
    <name evidence="1" type="ORF">LCGC14_0787100</name>
</gene>
<sequence length="246" mass="26946">MDRENTGKAQNIQNSSDVIIDPATEPKQDDIITRLGEVQASPTENTVLDRLKDLLTGIILAAGSNLIGIVKIGDGVLTAIIDSLSSAFVSISWPHREIHDGDRYFNADKLDLGNNASRVFLIVTPDTTTIGHFVFEIEFEQETFVTITEGVSVDADGTSITMFNRDRNSAKNSTALLFHTPTNPTGGVVIRSDAKGSGKKVGGLTRDDNEVMLKRNTKYLIEVDNQVASPDLIDWCFDWYEEVSIA</sequence>
<evidence type="ECO:0000313" key="1">
    <source>
        <dbReference type="EMBL" id="KKN35085.1"/>
    </source>
</evidence>
<dbReference type="EMBL" id="LAZR01002064">
    <property type="protein sequence ID" value="KKN35085.1"/>
    <property type="molecule type" value="Genomic_DNA"/>
</dbReference>
<accession>A0A0F9PTU6</accession>
<protein>
    <submittedName>
        <fullName evidence="1">Uncharacterized protein</fullName>
    </submittedName>
</protein>
<dbReference type="AlphaFoldDB" id="A0A0F9PTU6"/>
<organism evidence="1">
    <name type="scientific">marine sediment metagenome</name>
    <dbReference type="NCBI Taxonomy" id="412755"/>
    <lineage>
        <taxon>unclassified sequences</taxon>
        <taxon>metagenomes</taxon>
        <taxon>ecological metagenomes</taxon>
    </lineage>
</organism>
<reference evidence="1" key="1">
    <citation type="journal article" date="2015" name="Nature">
        <title>Complex archaea that bridge the gap between prokaryotes and eukaryotes.</title>
        <authorList>
            <person name="Spang A."/>
            <person name="Saw J.H."/>
            <person name="Jorgensen S.L."/>
            <person name="Zaremba-Niedzwiedzka K."/>
            <person name="Martijn J."/>
            <person name="Lind A.E."/>
            <person name="van Eijk R."/>
            <person name="Schleper C."/>
            <person name="Guy L."/>
            <person name="Ettema T.J."/>
        </authorList>
    </citation>
    <scope>NUCLEOTIDE SEQUENCE</scope>
</reference>
<comment type="caution">
    <text evidence="1">The sequence shown here is derived from an EMBL/GenBank/DDBJ whole genome shotgun (WGS) entry which is preliminary data.</text>
</comment>
<proteinExistence type="predicted"/>
<name>A0A0F9PTU6_9ZZZZ</name>